<evidence type="ECO:0000259" key="1">
    <source>
        <dbReference type="Pfam" id="PF00534"/>
    </source>
</evidence>
<dbReference type="RefSeq" id="WP_072559141.1">
    <property type="nucleotide sequence ID" value="NZ_CP018154.1"/>
</dbReference>
<dbReference type="EMBL" id="CP018154">
    <property type="protein sequence ID" value="APG62487.1"/>
    <property type="molecule type" value="Genomic_DNA"/>
</dbReference>
<dbReference type="AlphaFoldDB" id="A0A1L3JBG4"/>
<dbReference type="InterPro" id="IPR028098">
    <property type="entry name" value="Glyco_trans_4-like_N"/>
</dbReference>
<dbReference type="GO" id="GO:0016757">
    <property type="term" value="F:glycosyltransferase activity"/>
    <property type="evidence" value="ECO:0007669"/>
    <property type="project" value="InterPro"/>
</dbReference>
<feature type="domain" description="Glycosyltransferase subfamily 4-like N-terminal" evidence="2">
    <location>
        <begin position="62"/>
        <end position="212"/>
    </location>
</feature>
<organism evidence="3 4">
    <name type="scientific">Sphingorhabdus lutea</name>
    <dbReference type="NCBI Taxonomy" id="1913578"/>
    <lineage>
        <taxon>Bacteria</taxon>
        <taxon>Pseudomonadati</taxon>
        <taxon>Pseudomonadota</taxon>
        <taxon>Alphaproteobacteria</taxon>
        <taxon>Sphingomonadales</taxon>
        <taxon>Sphingomonadaceae</taxon>
        <taxon>Sphingorhabdus</taxon>
    </lineage>
</organism>
<reference evidence="3 4" key="1">
    <citation type="submission" date="2016-11" db="EMBL/GenBank/DDBJ databases">
        <title>Sphingorhabdus sp. LPB0140, isolated from marine environment.</title>
        <authorList>
            <person name="Kim E."/>
            <person name="Yi H."/>
        </authorList>
    </citation>
    <scope>NUCLEOTIDE SEQUENCE [LARGE SCALE GENOMIC DNA]</scope>
    <source>
        <strain evidence="3 4">LPB0140</strain>
    </source>
</reference>
<dbReference type="OrthoDB" id="9781738at2"/>
<dbReference type="Proteomes" id="UP000242561">
    <property type="component" value="Chromosome"/>
</dbReference>
<feature type="domain" description="Glycosyl transferase family 1" evidence="1">
    <location>
        <begin position="222"/>
        <end position="372"/>
    </location>
</feature>
<name>A0A1L3JBG4_9SPHN</name>
<dbReference type="STRING" id="1913578.LPB140_06460"/>
<dbReference type="InterPro" id="IPR001296">
    <property type="entry name" value="Glyco_trans_1"/>
</dbReference>
<proteinExistence type="predicted"/>
<dbReference type="InterPro" id="IPR050194">
    <property type="entry name" value="Glycosyltransferase_grp1"/>
</dbReference>
<evidence type="ECO:0008006" key="5">
    <source>
        <dbReference type="Google" id="ProtNLM"/>
    </source>
</evidence>
<gene>
    <name evidence="3" type="ORF">LPB140_06460</name>
</gene>
<accession>A0A1L3JBG4</accession>
<dbReference type="Pfam" id="PF00534">
    <property type="entry name" value="Glycos_transf_1"/>
    <property type="match status" value="1"/>
</dbReference>
<protein>
    <recommendedName>
        <fullName evidence="5">Glycosyltransferase</fullName>
    </recommendedName>
</protein>
<evidence type="ECO:0000259" key="2">
    <source>
        <dbReference type="Pfam" id="PF13439"/>
    </source>
</evidence>
<evidence type="ECO:0000313" key="4">
    <source>
        <dbReference type="Proteomes" id="UP000242561"/>
    </source>
</evidence>
<sequence>MRIAQVDVNYGYSSTGKIVESLSKSLIFNEDEFLCLYGRGTNSNSEVVYKYGLDVETIIHAGMTRITGYDAIYSPFSTWRLINKLKKFKPDIVHLHDLHGYHLNIGRLIKFLTASDIPVVWSFHCEYQYTGKCGHAFDCEGWLNQCGNCPQINVYPKSFYLDKTDKMLKQKVSYFRSLKNPVITCPSEWLSDRVIQSHLSASNVQVVPNGINNSEYFVPQESNIRKELGIADDDFLILVIGSDIMSPAKGGKYIFELLPRIKNKKVKILVVGADQDEQAPNNQIIFLAKQKSQHDLAKIYTASNVTLLLSRRETFSMVCAESLSCGTPIIGFEAGAPEKVAPKPYGFFIEYGNLEALSKLVNSIMDKEVLLAGAKECAEFAIKNYSDIRMAENFKRIYEERLKLL</sequence>
<dbReference type="Gene3D" id="3.40.50.2000">
    <property type="entry name" value="Glycogen Phosphorylase B"/>
    <property type="match status" value="2"/>
</dbReference>
<dbReference type="PANTHER" id="PTHR45947">
    <property type="entry name" value="SULFOQUINOVOSYL TRANSFERASE SQD2"/>
    <property type="match status" value="1"/>
</dbReference>
<dbReference type="PANTHER" id="PTHR45947:SF3">
    <property type="entry name" value="SULFOQUINOVOSYL TRANSFERASE SQD2"/>
    <property type="match status" value="1"/>
</dbReference>
<evidence type="ECO:0000313" key="3">
    <source>
        <dbReference type="EMBL" id="APG62487.1"/>
    </source>
</evidence>
<dbReference type="SUPFAM" id="SSF53756">
    <property type="entry name" value="UDP-Glycosyltransferase/glycogen phosphorylase"/>
    <property type="match status" value="1"/>
</dbReference>
<keyword evidence="4" id="KW-1185">Reference proteome</keyword>
<dbReference type="Pfam" id="PF13439">
    <property type="entry name" value="Glyco_transf_4"/>
    <property type="match status" value="1"/>
</dbReference>
<dbReference type="KEGG" id="sphl:LPB140_06460"/>